<keyword evidence="1" id="KW-0812">Transmembrane</keyword>
<gene>
    <name evidence="2" type="ORF">L227DRAFT_581526</name>
</gene>
<reference evidence="2" key="1">
    <citation type="journal article" date="2018" name="Genome Biol. Evol.">
        <title>Genomics and development of Lentinus tigrinus, a white-rot wood-decaying mushroom with dimorphic fruiting bodies.</title>
        <authorList>
            <person name="Wu B."/>
            <person name="Xu Z."/>
            <person name="Knudson A."/>
            <person name="Carlson A."/>
            <person name="Chen N."/>
            <person name="Kovaka S."/>
            <person name="LaButti K."/>
            <person name="Lipzen A."/>
            <person name="Pennachio C."/>
            <person name="Riley R."/>
            <person name="Schakwitz W."/>
            <person name="Umezawa K."/>
            <person name="Ohm R.A."/>
            <person name="Grigoriev I.V."/>
            <person name="Nagy L.G."/>
            <person name="Gibbons J."/>
            <person name="Hibbett D."/>
        </authorList>
    </citation>
    <scope>NUCLEOTIDE SEQUENCE [LARGE SCALE GENOMIC DNA]</scope>
    <source>
        <strain evidence="2">ALCF2SS1-6</strain>
    </source>
</reference>
<dbReference type="Proteomes" id="UP000313359">
    <property type="component" value="Unassembled WGS sequence"/>
</dbReference>
<keyword evidence="3" id="KW-1185">Reference proteome</keyword>
<keyword evidence="1" id="KW-1133">Transmembrane helix</keyword>
<dbReference type="EMBL" id="ML122327">
    <property type="protein sequence ID" value="RPD53179.1"/>
    <property type="molecule type" value="Genomic_DNA"/>
</dbReference>
<evidence type="ECO:0000313" key="3">
    <source>
        <dbReference type="Proteomes" id="UP000313359"/>
    </source>
</evidence>
<feature type="transmembrane region" description="Helical" evidence="1">
    <location>
        <begin position="6"/>
        <end position="31"/>
    </location>
</feature>
<evidence type="ECO:0000256" key="1">
    <source>
        <dbReference type="SAM" id="Phobius"/>
    </source>
</evidence>
<proteinExistence type="predicted"/>
<keyword evidence="1" id="KW-0472">Membrane</keyword>
<name>A0A5C2RQI3_9APHY</name>
<accession>A0A5C2RQI3</accession>
<protein>
    <submittedName>
        <fullName evidence="2">Uncharacterized protein</fullName>
    </submittedName>
</protein>
<sequence length="392" mass="43351">MEYTTITILAFLITTWSVSKVQFGSALFFLFDRLSSIIDLSTIFLELLDMTFGLEKLAYALSVVKPLAGPDFRFTIPTAPPSEVDLFVSIAYLVNLGCMCYLSCDDDIRFTKVSPRVLDDFFGSPVLPTWQPNYLFYGLSPVNLEDFLRESPPAKSTNPLDGIFEYPVISTPVRKLAPVVSVPPSSTWSVSAYAGLSSLSARLLTHTTRLFSAILSCAAASKTRYLSAISRFTSKTATLSSLPSLSNCCSLSDVSADDLDLTLIDDADESHDLETEEPHRIFGMVIPADRWQPKVITLADLDLDDGSYLRDALGMSHSESLGCGFWPELDEYVPRRSDGRPGRWHTDADEMRGWIFPGREDVPEFVFEPIAESDWGVGDVEAVASWADAILQ</sequence>
<evidence type="ECO:0000313" key="2">
    <source>
        <dbReference type="EMBL" id="RPD53179.1"/>
    </source>
</evidence>
<dbReference type="OrthoDB" id="2753579at2759"/>
<organism evidence="2 3">
    <name type="scientific">Lentinus tigrinus ALCF2SS1-6</name>
    <dbReference type="NCBI Taxonomy" id="1328759"/>
    <lineage>
        <taxon>Eukaryota</taxon>
        <taxon>Fungi</taxon>
        <taxon>Dikarya</taxon>
        <taxon>Basidiomycota</taxon>
        <taxon>Agaricomycotina</taxon>
        <taxon>Agaricomycetes</taxon>
        <taxon>Polyporales</taxon>
        <taxon>Polyporaceae</taxon>
        <taxon>Lentinus</taxon>
    </lineage>
</organism>
<dbReference type="AlphaFoldDB" id="A0A5C2RQI3"/>